<feature type="transmembrane region" description="Helical" evidence="2">
    <location>
        <begin position="742"/>
        <end position="760"/>
    </location>
</feature>
<dbReference type="AlphaFoldDB" id="A0A1E7FFX9"/>
<evidence type="ECO:0000256" key="2">
    <source>
        <dbReference type="SAM" id="Phobius"/>
    </source>
</evidence>
<feature type="compositionally biased region" description="Low complexity" evidence="1">
    <location>
        <begin position="51"/>
        <end position="61"/>
    </location>
</feature>
<keyword evidence="2" id="KW-1133">Transmembrane helix</keyword>
<feature type="transmembrane region" description="Helical" evidence="2">
    <location>
        <begin position="692"/>
        <end position="713"/>
    </location>
</feature>
<dbReference type="InterPro" id="IPR029044">
    <property type="entry name" value="Nucleotide-diphossugar_trans"/>
</dbReference>
<keyword evidence="2" id="KW-0472">Membrane</keyword>
<dbReference type="OrthoDB" id="38531at2759"/>
<dbReference type="InterPro" id="IPR001173">
    <property type="entry name" value="Glyco_trans_2-like"/>
</dbReference>
<evidence type="ECO:0000256" key="1">
    <source>
        <dbReference type="SAM" id="MobiDB-lite"/>
    </source>
</evidence>
<protein>
    <recommendedName>
        <fullName evidence="3">Glycosyltransferase 2-like domain-containing protein</fullName>
    </recommendedName>
</protein>
<dbReference type="InParanoid" id="A0A1E7FFX9"/>
<keyword evidence="2" id="KW-0812">Transmembrane</keyword>
<dbReference type="Proteomes" id="UP000095751">
    <property type="component" value="Unassembled WGS sequence"/>
</dbReference>
<feature type="transmembrane region" description="Helical" evidence="2">
    <location>
        <begin position="830"/>
        <end position="853"/>
    </location>
</feature>
<evidence type="ECO:0000259" key="3">
    <source>
        <dbReference type="Pfam" id="PF13632"/>
    </source>
</evidence>
<feature type="compositionally biased region" description="Gly residues" evidence="1">
    <location>
        <begin position="62"/>
        <end position="71"/>
    </location>
</feature>
<dbReference type="KEGG" id="fcy:FRACYDRAFT_239660"/>
<feature type="transmembrane region" description="Helical" evidence="2">
    <location>
        <begin position="154"/>
        <end position="183"/>
    </location>
</feature>
<dbReference type="EMBL" id="KV784358">
    <property type="protein sequence ID" value="OEU17057.1"/>
    <property type="molecule type" value="Genomic_DNA"/>
</dbReference>
<accession>A0A1E7FFX9</accession>
<feature type="domain" description="Glycosyltransferase 2-like" evidence="3">
    <location>
        <begin position="432"/>
        <end position="666"/>
    </location>
</feature>
<feature type="region of interest" description="Disordered" evidence="1">
    <location>
        <begin position="18"/>
        <end position="71"/>
    </location>
</feature>
<evidence type="ECO:0000313" key="4">
    <source>
        <dbReference type="EMBL" id="OEU17057.1"/>
    </source>
</evidence>
<dbReference type="Pfam" id="PF13632">
    <property type="entry name" value="Glyco_trans_2_3"/>
    <property type="match status" value="1"/>
</dbReference>
<keyword evidence="5" id="KW-1185">Reference proteome</keyword>
<proteinExistence type="predicted"/>
<gene>
    <name evidence="4" type="ORF">FRACYDRAFT_239660</name>
</gene>
<dbReference type="PANTHER" id="PTHR35408:SF3">
    <property type="entry name" value="GLYCOSYLTRANSFERASE 2-LIKE DOMAIN-CONTAINING PROTEIN"/>
    <property type="match status" value="1"/>
</dbReference>
<sequence>MVNQDEDDVEVVYDVPFANFNNNNRKQGKDNRGGGRSNTNNSNGSGGGGARSNNNNNTSNHSGGGGGGGGSNGMIGNYVDFENVFDPFERDKDDVREFFDEDPSQEDTYDLEKPNMFNDPRKADGVLHETVHQIAGSPWAKPPMNGTNRPTEPLAIAFYTSMLAFWATIGLVVFLLFMAIWNYISVGQIIIEIILALISFIGLFWNVYFSISSIMKCFIPAKAFQTNTKYCSVIPENKPKHAEWMDITIQIPVYKESLREVLMPTLKSCMVARDHYVKNSGAKCNIVLCDDGMMVLLKNNFAAAEMMWETIEATKGKYFKLSQLLQKIPKPSRRHLKGLSSHAVYEVFHRMLYYYHYNIGFVARSTFDRRGKFKKASNCNSHLRLSWGAEQLSKADGISFEEALIENSHNSDGSRFVMFGGDVSIGELQLINDADARMSESVIIKTVPEFLNDKHLGFTQHATKTLDDQRRESYYINMLSSYTDALYMGHFLLSSILGCHPPLVGHSIILRSEAIKSCGRIRTLRKAQRWLNNIGLPFLSVDQIGSYNLQDNGSTEYWSECHVSEDFELMIHLYNLGFNGRYVNYPDCEFQEGITRTFDEEAGRHRKFALGAHELMFNSFNNWIGKGPFTPLFSTFLRSDIPSYYKIYLTSYMFGYTSGGCYILVFSIAAIARLCDVQQETGFLSAFSPAGVLALSFIIYYVIGYTTFLFAMIKMKFSNNKLLFPEYRDHGVIYLCWRLIRYCMYFQILFYSVMINYFFLGSMDHLMSRPNICGATNKDSIKITRCIAFCDMVRFNTGSWAIAFYLLVLSYLTVLQGADWKFDQWPKDMWGTFLFAGPAAFLALAAFYVPIILNPYILGWPFNPPLCGKKRQGEKNKNKGGKQVVDLGTFMAQTDSKLNKEIGRAGNKPDVELGSLATNDFASRQHVLFALSLLPARGTVREEYNTPCTSRNKAAIIMDTTVDIINSNGSSKIVGACTSSSACPDFVVGTSNINVNNDDDDENDIVMINTDTSPNYNNENNDNYNIGEVGGEGVEKMGTAIAATNNVNADTTASNIDNNEHKHKHNNNCKRRKVSFHVGFATTATATTASSLISASKLPSTSSFESIAREQSEITMTMKMKLESESMTRRSNSCYTNNNNNNNSNNINNTAMGMGETMIL</sequence>
<feature type="transmembrane region" description="Helical" evidence="2">
    <location>
        <begin position="799"/>
        <end position="818"/>
    </location>
</feature>
<reference evidence="4 5" key="1">
    <citation type="submission" date="2016-09" db="EMBL/GenBank/DDBJ databases">
        <title>Extensive genetic diversity and differential bi-allelic expression allows diatom success in the polar Southern Ocean.</title>
        <authorList>
            <consortium name="DOE Joint Genome Institute"/>
            <person name="Mock T."/>
            <person name="Otillar R.P."/>
            <person name="Strauss J."/>
            <person name="Dupont C."/>
            <person name="Frickenhaus S."/>
            <person name="Maumus F."/>
            <person name="Mcmullan M."/>
            <person name="Sanges R."/>
            <person name="Schmutz J."/>
            <person name="Toseland A."/>
            <person name="Valas R."/>
            <person name="Veluchamy A."/>
            <person name="Ward B.J."/>
            <person name="Allen A."/>
            <person name="Barry K."/>
            <person name="Falciatore A."/>
            <person name="Ferrante M."/>
            <person name="Fortunato A.E."/>
            <person name="Gloeckner G."/>
            <person name="Gruber A."/>
            <person name="Hipkin R."/>
            <person name="Janech M."/>
            <person name="Kroth P."/>
            <person name="Leese F."/>
            <person name="Lindquist E."/>
            <person name="Lyon B.R."/>
            <person name="Martin J."/>
            <person name="Mayer C."/>
            <person name="Parker M."/>
            <person name="Quesneville H."/>
            <person name="Raymond J."/>
            <person name="Uhlig C."/>
            <person name="Valentin K.U."/>
            <person name="Worden A.Z."/>
            <person name="Armbrust E.V."/>
            <person name="Bowler C."/>
            <person name="Green B."/>
            <person name="Moulton V."/>
            <person name="Van Oosterhout C."/>
            <person name="Grigoriev I."/>
        </authorList>
    </citation>
    <scope>NUCLEOTIDE SEQUENCE [LARGE SCALE GENOMIC DNA]</scope>
    <source>
        <strain evidence="4 5">CCMP1102</strain>
    </source>
</reference>
<dbReference type="SUPFAM" id="SSF53448">
    <property type="entry name" value="Nucleotide-diphospho-sugar transferases"/>
    <property type="match status" value="1"/>
</dbReference>
<name>A0A1E7FFX9_9STRA</name>
<feature type="transmembrane region" description="Helical" evidence="2">
    <location>
        <begin position="189"/>
        <end position="209"/>
    </location>
</feature>
<feature type="transmembrane region" description="Helical" evidence="2">
    <location>
        <begin position="647"/>
        <end position="672"/>
    </location>
</feature>
<organism evidence="4 5">
    <name type="scientific">Fragilariopsis cylindrus CCMP1102</name>
    <dbReference type="NCBI Taxonomy" id="635003"/>
    <lineage>
        <taxon>Eukaryota</taxon>
        <taxon>Sar</taxon>
        <taxon>Stramenopiles</taxon>
        <taxon>Ochrophyta</taxon>
        <taxon>Bacillariophyta</taxon>
        <taxon>Bacillariophyceae</taxon>
        <taxon>Bacillariophycidae</taxon>
        <taxon>Bacillariales</taxon>
        <taxon>Bacillariaceae</taxon>
        <taxon>Fragilariopsis</taxon>
    </lineage>
</organism>
<evidence type="ECO:0000313" key="5">
    <source>
        <dbReference type="Proteomes" id="UP000095751"/>
    </source>
</evidence>
<dbReference type="PANTHER" id="PTHR35408">
    <property type="entry name" value="CHROMOSOME 15, WHOLE GENOME SHOTGUN SEQUENCE"/>
    <property type="match status" value="1"/>
</dbReference>